<dbReference type="InterPro" id="IPR019425">
    <property type="entry name" value="7TM_GPCR_serpentine_rcpt_Srt"/>
</dbReference>
<feature type="transmembrane region" description="Helical" evidence="1">
    <location>
        <begin position="7"/>
        <end position="29"/>
    </location>
</feature>
<evidence type="ECO:0000313" key="2">
    <source>
        <dbReference type="Proteomes" id="UP000887565"/>
    </source>
</evidence>
<keyword evidence="1" id="KW-0472">Membrane</keyword>
<evidence type="ECO:0000313" key="3">
    <source>
        <dbReference type="WBParaSite" id="nRc.2.0.1.t00731-RA"/>
    </source>
</evidence>
<dbReference type="Proteomes" id="UP000887565">
    <property type="component" value="Unplaced"/>
</dbReference>
<dbReference type="Pfam" id="PF10321">
    <property type="entry name" value="7TM_GPCR_Srt"/>
    <property type="match status" value="1"/>
</dbReference>
<proteinExistence type="predicted"/>
<feature type="transmembrane region" description="Helical" evidence="1">
    <location>
        <begin position="41"/>
        <end position="68"/>
    </location>
</feature>
<keyword evidence="1" id="KW-1133">Transmembrane helix</keyword>
<keyword evidence="2" id="KW-1185">Reference proteome</keyword>
<reference evidence="3" key="1">
    <citation type="submission" date="2022-11" db="UniProtKB">
        <authorList>
            <consortium name="WormBaseParasite"/>
        </authorList>
    </citation>
    <scope>IDENTIFICATION</scope>
</reference>
<evidence type="ECO:0000256" key="1">
    <source>
        <dbReference type="SAM" id="Phobius"/>
    </source>
</evidence>
<sequence length="122" mass="13431">MEDMIAALMYGSTSITLLTLYIGCTYVLLTSQNLGSPSYYAIASILAITDILQLLFNGVAATFFLLLPGLDHKLHLLNKWCGAICVAAWYAYGLTANLLAFNRAYLLIEAYYLADNTNDTNM</sequence>
<keyword evidence="1" id="KW-0812">Transmembrane</keyword>
<name>A0A915HHD6_ROMCU</name>
<dbReference type="AlphaFoldDB" id="A0A915HHD6"/>
<accession>A0A915HHD6</accession>
<organism evidence="2 3">
    <name type="scientific">Romanomermis culicivorax</name>
    <name type="common">Nematode worm</name>
    <dbReference type="NCBI Taxonomy" id="13658"/>
    <lineage>
        <taxon>Eukaryota</taxon>
        <taxon>Metazoa</taxon>
        <taxon>Ecdysozoa</taxon>
        <taxon>Nematoda</taxon>
        <taxon>Enoplea</taxon>
        <taxon>Dorylaimia</taxon>
        <taxon>Mermithida</taxon>
        <taxon>Mermithoidea</taxon>
        <taxon>Mermithidae</taxon>
        <taxon>Romanomermis</taxon>
    </lineage>
</organism>
<dbReference type="WBParaSite" id="nRc.2.0.1.t00731-RA">
    <property type="protein sequence ID" value="nRc.2.0.1.t00731-RA"/>
    <property type="gene ID" value="nRc.2.0.1.g00731"/>
</dbReference>
<protein>
    <submittedName>
        <fullName evidence="3">G-protein coupled receptors family 1 profile domain-containing protein</fullName>
    </submittedName>
</protein>
<feature type="transmembrane region" description="Helical" evidence="1">
    <location>
        <begin position="80"/>
        <end position="101"/>
    </location>
</feature>